<feature type="transmembrane region" description="Helical" evidence="7">
    <location>
        <begin position="46"/>
        <end position="65"/>
    </location>
</feature>
<feature type="transmembrane region" description="Helical" evidence="7">
    <location>
        <begin position="143"/>
        <end position="165"/>
    </location>
</feature>
<dbReference type="KEGG" id="pbj:VN24_08755"/>
<evidence type="ECO:0000256" key="1">
    <source>
        <dbReference type="ARBA" id="ARBA00004651"/>
    </source>
</evidence>
<dbReference type="OrthoDB" id="9775268at2"/>
<dbReference type="AlphaFoldDB" id="A0A0D5NH01"/>
<dbReference type="InterPro" id="IPR036259">
    <property type="entry name" value="MFS_trans_sf"/>
</dbReference>
<dbReference type="GO" id="GO:0005886">
    <property type="term" value="C:plasma membrane"/>
    <property type="evidence" value="ECO:0007669"/>
    <property type="project" value="UniProtKB-SubCell"/>
</dbReference>
<evidence type="ECO:0000256" key="7">
    <source>
        <dbReference type="SAM" id="Phobius"/>
    </source>
</evidence>
<evidence type="ECO:0000313" key="9">
    <source>
        <dbReference type="Proteomes" id="UP000032633"/>
    </source>
</evidence>
<dbReference type="EMBL" id="CP011058">
    <property type="protein sequence ID" value="AJY74649.1"/>
    <property type="molecule type" value="Genomic_DNA"/>
</dbReference>
<dbReference type="STRING" id="1126833.VN24_08755"/>
<gene>
    <name evidence="8" type="ORF">VN24_08755</name>
</gene>
<name>A0A0D5NH01_9BACL</name>
<keyword evidence="5 7" id="KW-1133">Transmembrane helix</keyword>
<dbReference type="PANTHER" id="PTHR43266:SF8">
    <property type="entry name" value="MACROLIDE-EFFLUX PROTEIN"/>
    <property type="match status" value="1"/>
</dbReference>
<feature type="transmembrane region" description="Helical" evidence="7">
    <location>
        <begin position="111"/>
        <end position="131"/>
    </location>
</feature>
<evidence type="ECO:0000256" key="2">
    <source>
        <dbReference type="ARBA" id="ARBA00022448"/>
    </source>
</evidence>
<comment type="subcellular location">
    <subcellularLocation>
        <location evidence="1">Cell membrane</location>
        <topology evidence="1">Multi-pass membrane protein</topology>
    </subcellularLocation>
</comment>
<feature type="transmembrane region" description="Helical" evidence="7">
    <location>
        <begin position="7"/>
        <end position="26"/>
    </location>
</feature>
<accession>A0A0D5NH01</accession>
<evidence type="ECO:0000256" key="3">
    <source>
        <dbReference type="ARBA" id="ARBA00022475"/>
    </source>
</evidence>
<keyword evidence="6 7" id="KW-0472">Membrane</keyword>
<evidence type="ECO:0000256" key="6">
    <source>
        <dbReference type="ARBA" id="ARBA00023136"/>
    </source>
</evidence>
<reference evidence="9" key="2">
    <citation type="submission" date="2015-03" db="EMBL/GenBank/DDBJ databases">
        <title>Genome sequence of Paenibacillus beijingensis strain DSM 24997T.</title>
        <authorList>
            <person name="Kwak Y."/>
            <person name="Shin J.-H."/>
        </authorList>
    </citation>
    <scope>NUCLEOTIDE SEQUENCE [LARGE SCALE GENOMIC DNA]</scope>
    <source>
        <strain evidence="9">DSM 24997</strain>
    </source>
</reference>
<keyword evidence="4 7" id="KW-0812">Transmembrane</keyword>
<sequence length="283" mass="30906">MHLVTKFIFSQLGSTIGTMVFAFYLLDRFSGQPGYASMAEMVYSAPTLLVFLILFLRSAVAKFFAPAESALIQGVLSKEQYVQASGINQMLFGVFTLFGTSLGALTYTAVGITGAVGIDGCGFAVLPLFTMKYKLAEGHYETYVSLFTLFLGIGFLLGSVIGSALVQRFKFHNVIMYGMLLCGLLTALLGIVNHAWLYLAVVLLAGIIMAPVNMALGGWLPQLVESSKMGRVSAWIDPVMMFYQTLMLGMITLFFPSILSLGMIYSFLAAIQMRRQLHIAALR</sequence>
<dbReference type="Gene3D" id="1.20.1250.20">
    <property type="entry name" value="MFS general substrate transporter like domains"/>
    <property type="match status" value="1"/>
</dbReference>
<dbReference type="HOGENOM" id="CLU_982972_0_0_9"/>
<dbReference type="PANTHER" id="PTHR43266">
    <property type="entry name" value="MACROLIDE-EFFLUX PROTEIN"/>
    <property type="match status" value="1"/>
</dbReference>
<proteinExistence type="predicted"/>
<evidence type="ECO:0000256" key="5">
    <source>
        <dbReference type="ARBA" id="ARBA00022989"/>
    </source>
</evidence>
<protein>
    <submittedName>
        <fullName evidence="8">Uncharacterized protein</fullName>
    </submittedName>
</protein>
<dbReference type="Proteomes" id="UP000032633">
    <property type="component" value="Chromosome"/>
</dbReference>
<dbReference type="PATRIC" id="fig|1126833.4.peg.1935"/>
<evidence type="ECO:0000256" key="4">
    <source>
        <dbReference type="ARBA" id="ARBA00022692"/>
    </source>
</evidence>
<feature type="transmembrane region" description="Helical" evidence="7">
    <location>
        <begin position="196"/>
        <end position="220"/>
    </location>
</feature>
<organism evidence="8 9">
    <name type="scientific">Paenibacillus beijingensis</name>
    <dbReference type="NCBI Taxonomy" id="1126833"/>
    <lineage>
        <taxon>Bacteria</taxon>
        <taxon>Bacillati</taxon>
        <taxon>Bacillota</taxon>
        <taxon>Bacilli</taxon>
        <taxon>Bacillales</taxon>
        <taxon>Paenibacillaceae</taxon>
        <taxon>Paenibacillus</taxon>
    </lineage>
</organism>
<dbReference type="RefSeq" id="WP_045670082.1">
    <property type="nucleotide sequence ID" value="NZ_CP011058.1"/>
</dbReference>
<keyword evidence="9" id="KW-1185">Reference proteome</keyword>
<dbReference type="SUPFAM" id="SSF103473">
    <property type="entry name" value="MFS general substrate transporter"/>
    <property type="match status" value="1"/>
</dbReference>
<reference evidence="8 9" key="1">
    <citation type="journal article" date="2015" name="J. Biotechnol.">
        <title>Complete genome sequence of Paenibacillus beijingensis 7188(T) (=DSM 24997(T)), a novel rhizobacterium from jujube garden soil.</title>
        <authorList>
            <person name="Kwak Y."/>
            <person name="Shin J.H."/>
        </authorList>
    </citation>
    <scope>NUCLEOTIDE SEQUENCE [LARGE SCALE GENOMIC DNA]</scope>
    <source>
        <strain evidence="8 9">DSM 24997</strain>
    </source>
</reference>
<feature type="transmembrane region" description="Helical" evidence="7">
    <location>
        <begin position="171"/>
        <end position="189"/>
    </location>
</feature>
<feature type="transmembrane region" description="Helical" evidence="7">
    <location>
        <begin position="86"/>
        <end position="105"/>
    </location>
</feature>
<keyword evidence="3" id="KW-1003">Cell membrane</keyword>
<keyword evidence="2" id="KW-0813">Transport</keyword>
<feature type="transmembrane region" description="Helical" evidence="7">
    <location>
        <begin position="240"/>
        <end position="268"/>
    </location>
</feature>
<evidence type="ECO:0000313" key="8">
    <source>
        <dbReference type="EMBL" id="AJY74649.1"/>
    </source>
</evidence>